<dbReference type="Pfam" id="PF13460">
    <property type="entry name" value="NAD_binding_10"/>
    <property type="match status" value="1"/>
</dbReference>
<name>A0A919EKJ2_STRFL</name>
<dbReference type="AlphaFoldDB" id="A0A919EKJ2"/>
<dbReference type="Gene3D" id="3.90.25.10">
    <property type="entry name" value="UDP-galactose 4-epimerase, domain 1"/>
    <property type="match status" value="1"/>
</dbReference>
<dbReference type="Gene3D" id="3.40.50.720">
    <property type="entry name" value="NAD(P)-binding Rossmann-like Domain"/>
    <property type="match status" value="1"/>
</dbReference>
<gene>
    <name evidence="3" type="ORF">GCM10017667_19690</name>
</gene>
<dbReference type="PANTHER" id="PTHR43162:SF1">
    <property type="entry name" value="PRESTALK A DIFFERENTIATION PROTEIN A"/>
    <property type="match status" value="1"/>
</dbReference>
<evidence type="ECO:0000313" key="4">
    <source>
        <dbReference type="Proteomes" id="UP000632849"/>
    </source>
</evidence>
<evidence type="ECO:0000313" key="3">
    <source>
        <dbReference type="EMBL" id="GHF90606.1"/>
    </source>
</evidence>
<dbReference type="PANTHER" id="PTHR43162">
    <property type="match status" value="1"/>
</dbReference>
<evidence type="ECO:0000256" key="1">
    <source>
        <dbReference type="SAM" id="MobiDB-lite"/>
    </source>
</evidence>
<feature type="region of interest" description="Disordered" evidence="1">
    <location>
        <begin position="1"/>
        <end position="35"/>
    </location>
</feature>
<proteinExistence type="predicted"/>
<dbReference type="Proteomes" id="UP000632849">
    <property type="component" value="Unassembled WGS sequence"/>
</dbReference>
<accession>A0A919EKJ2</accession>
<feature type="compositionally biased region" description="Pro residues" evidence="1">
    <location>
        <begin position="12"/>
        <end position="34"/>
    </location>
</feature>
<evidence type="ECO:0000259" key="2">
    <source>
        <dbReference type="Pfam" id="PF13460"/>
    </source>
</evidence>
<dbReference type="SUPFAM" id="SSF51735">
    <property type="entry name" value="NAD(P)-binding Rossmann-fold domains"/>
    <property type="match status" value="1"/>
</dbReference>
<feature type="domain" description="NAD(P)-binding" evidence="2">
    <location>
        <begin position="42"/>
        <end position="204"/>
    </location>
</feature>
<dbReference type="EMBL" id="BNBE01000001">
    <property type="protein sequence ID" value="GHF90606.1"/>
    <property type="molecule type" value="Genomic_DNA"/>
</dbReference>
<organism evidence="3 4">
    <name type="scientific">Streptomyces filamentosus</name>
    <name type="common">Streptomyces roseosporus</name>
    <dbReference type="NCBI Taxonomy" id="67294"/>
    <lineage>
        <taxon>Bacteria</taxon>
        <taxon>Bacillati</taxon>
        <taxon>Actinomycetota</taxon>
        <taxon>Actinomycetes</taxon>
        <taxon>Kitasatosporales</taxon>
        <taxon>Streptomycetaceae</taxon>
        <taxon>Streptomyces</taxon>
    </lineage>
</organism>
<reference evidence="3" key="2">
    <citation type="submission" date="2020-09" db="EMBL/GenBank/DDBJ databases">
        <authorList>
            <person name="Sun Q."/>
            <person name="Ohkuma M."/>
        </authorList>
    </citation>
    <scope>NUCLEOTIDE SEQUENCE</scope>
    <source>
        <strain evidence="3">JCM 4122</strain>
    </source>
</reference>
<keyword evidence="4" id="KW-1185">Reference proteome</keyword>
<comment type="caution">
    <text evidence="3">The sequence shown here is derived from an EMBL/GenBank/DDBJ whole genome shotgun (WGS) entry which is preliminary data.</text>
</comment>
<reference evidence="3" key="1">
    <citation type="journal article" date="2014" name="Int. J. Syst. Evol. Microbiol.">
        <title>Complete genome sequence of Corynebacterium casei LMG S-19264T (=DSM 44701T), isolated from a smear-ripened cheese.</title>
        <authorList>
            <consortium name="US DOE Joint Genome Institute (JGI-PGF)"/>
            <person name="Walter F."/>
            <person name="Albersmeier A."/>
            <person name="Kalinowski J."/>
            <person name="Ruckert C."/>
        </authorList>
    </citation>
    <scope>NUCLEOTIDE SEQUENCE</scope>
    <source>
        <strain evidence="3">JCM 4122</strain>
    </source>
</reference>
<dbReference type="InterPro" id="IPR016040">
    <property type="entry name" value="NAD(P)-bd_dom"/>
</dbReference>
<feature type="compositionally biased region" description="Low complexity" evidence="1">
    <location>
        <begin position="1"/>
        <end position="11"/>
    </location>
</feature>
<sequence length="309" mass="33653">MTERMTNSTPKNPNPIPNTTPVPNPTPNPNPIPGRHPVLVLGGTGKTGRRVVSRLRQRGQEVRVAARKGPVRFDWTDENTWEPVLDGVRAAYLVDSMTADAGDLMREFAKLAAARGVERLVLLSHRDWVAAEGEEKLPCERAVRESGAAWTLLKPSWFSQNFSEDAFFRGQVLDGELGWATGSGTEAFVDADDIADVAVAALTEDGHAGAEYPLTGPRLLSLAQVAEEISRATGREVSHRADTPEEFAARAARAGVPDDFTALLNLLFGWIAENRFAELADGVQRALGREPRDFAEYVRSTAVTGVWTP</sequence>
<dbReference type="InterPro" id="IPR051604">
    <property type="entry name" value="Ergot_Alk_Oxidoreductase"/>
</dbReference>
<protein>
    <submittedName>
        <fullName evidence="3">NmrA family transcriptional regulator</fullName>
    </submittedName>
</protein>
<dbReference type="InterPro" id="IPR036291">
    <property type="entry name" value="NAD(P)-bd_dom_sf"/>
</dbReference>